<dbReference type="InterPro" id="IPR035472">
    <property type="entry name" value="RpiR-like_SIS"/>
</dbReference>
<keyword evidence="7" id="KW-1185">Reference proteome</keyword>
<keyword evidence="1" id="KW-0805">Transcription regulation</keyword>
<evidence type="ECO:0000313" key="7">
    <source>
        <dbReference type="Proteomes" id="UP000651208"/>
    </source>
</evidence>
<organism evidence="6 7">
    <name type="scientific">Frischella japonica</name>
    <dbReference type="NCBI Taxonomy" id="2741544"/>
    <lineage>
        <taxon>Bacteria</taxon>
        <taxon>Pseudomonadati</taxon>
        <taxon>Pseudomonadota</taxon>
        <taxon>Gammaproteobacteria</taxon>
        <taxon>Orbales</taxon>
        <taxon>Orbaceae</taxon>
        <taxon>Frischella</taxon>
    </lineage>
</organism>
<reference evidence="6 7" key="1">
    <citation type="submission" date="2020-06" db="EMBL/GenBank/DDBJ databases">
        <title>Frischella cerana isolated from Apis cerana gut homogenate.</title>
        <authorList>
            <person name="Wolter L.A."/>
            <person name="Suenami S."/>
            <person name="Miyazaki R."/>
        </authorList>
    </citation>
    <scope>NUCLEOTIDE SEQUENCE [LARGE SCALE GENOMIC DNA]</scope>
    <source>
        <strain evidence="6 7">Ac13</strain>
    </source>
</reference>
<feature type="domain" description="SIS" evidence="5">
    <location>
        <begin position="122"/>
        <end position="262"/>
    </location>
</feature>
<dbReference type="SUPFAM" id="SSF53697">
    <property type="entry name" value="SIS domain"/>
    <property type="match status" value="1"/>
</dbReference>
<accession>A0ABR7QYK7</accession>
<dbReference type="Gene3D" id="1.10.10.10">
    <property type="entry name" value="Winged helix-like DNA-binding domain superfamily/Winged helix DNA-binding domain"/>
    <property type="match status" value="1"/>
</dbReference>
<dbReference type="Gene3D" id="3.40.50.10490">
    <property type="entry name" value="Glucose-6-phosphate isomerase like protein, domain 1"/>
    <property type="match status" value="1"/>
</dbReference>
<dbReference type="EMBL" id="JABURY010000016">
    <property type="protein sequence ID" value="MBC9131299.1"/>
    <property type="molecule type" value="Genomic_DNA"/>
</dbReference>
<evidence type="ECO:0000256" key="2">
    <source>
        <dbReference type="ARBA" id="ARBA00023125"/>
    </source>
</evidence>
<dbReference type="InterPro" id="IPR009057">
    <property type="entry name" value="Homeodomain-like_sf"/>
</dbReference>
<evidence type="ECO:0000259" key="5">
    <source>
        <dbReference type="PROSITE" id="PS51464"/>
    </source>
</evidence>
<dbReference type="PROSITE" id="PS51464">
    <property type="entry name" value="SIS"/>
    <property type="match status" value="1"/>
</dbReference>
<gene>
    <name evidence="6" type="ORF">FcAc13_08250</name>
</gene>
<comment type="caution">
    <text evidence="6">The sequence shown here is derived from an EMBL/GenBank/DDBJ whole genome shotgun (WGS) entry which is preliminary data.</text>
</comment>
<evidence type="ECO:0000256" key="1">
    <source>
        <dbReference type="ARBA" id="ARBA00023015"/>
    </source>
</evidence>
<dbReference type="PANTHER" id="PTHR30514">
    <property type="entry name" value="GLUCOKINASE"/>
    <property type="match status" value="1"/>
</dbReference>
<dbReference type="InterPro" id="IPR036388">
    <property type="entry name" value="WH-like_DNA-bd_sf"/>
</dbReference>
<dbReference type="SUPFAM" id="SSF46689">
    <property type="entry name" value="Homeodomain-like"/>
    <property type="match status" value="1"/>
</dbReference>
<keyword evidence="2" id="KW-0238">DNA-binding</keyword>
<dbReference type="Pfam" id="PF01418">
    <property type="entry name" value="HTH_6"/>
    <property type="match status" value="1"/>
</dbReference>
<feature type="domain" description="HTH rpiR-type" evidence="4">
    <location>
        <begin position="1"/>
        <end position="76"/>
    </location>
</feature>
<protein>
    <submittedName>
        <fullName evidence="6">MurR/RpiR family transcriptional regulator</fullName>
    </submittedName>
</protein>
<proteinExistence type="predicted"/>
<dbReference type="CDD" id="cd05013">
    <property type="entry name" value="SIS_RpiR"/>
    <property type="match status" value="1"/>
</dbReference>
<evidence type="ECO:0000259" key="4">
    <source>
        <dbReference type="PROSITE" id="PS51071"/>
    </source>
</evidence>
<dbReference type="InterPro" id="IPR047640">
    <property type="entry name" value="RpiR-like"/>
</dbReference>
<dbReference type="InterPro" id="IPR000281">
    <property type="entry name" value="HTH_RpiR"/>
</dbReference>
<sequence length="281" mass="31767">MIDLKLREVKKDLSAKELEVAEYIIAHSQELKNVSIQALAKLNQVSTSTILRLCNKMGYRGFSDFKIDLISSLPKNVTNDILQDDIHLTDDLQDVNRKVLIVEKSSIDETYSMINPDELNNAIDLLINSHKIVIFGVGSSGLVGKELEYQLIKIKKDVNCHFDAHISRNIVRSLDSHDLVIIISHSGETPECIELLKIANQQSIPSIAITKMGQSQVSGLANIVLHTISTEHVSRLIPIRSKISQITLVNMLITNLFIKQYDEKLKFQTQHRKARKFPHLK</sequence>
<dbReference type="Proteomes" id="UP000651208">
    <property type="component" value="Unassembled WGS sequence"/>
</dbReference>
<dbReference type="InterPro" id="IPR001347">
    <property type="entry name" value="SIS_dom"/>
</dbReference>
<dbReference type="PROSITE" id="PS51071">
    <property type="entry name" value="HTH_RPIR"/>
    <property type="match status" value="1"/>
</dbReference>
<dbReference type="Pfam" id="PF01380">
    <property type="entry name" value="SIS"/>
    <property type="match status" value="1"/>
</dbReference>
<dbReference type="InterPro" id="IPR046348">
    <property type="entry name" value="SIS_dom_sf"/>
</dbReference>
<evidence type="ECO:0000313" key="6">
    <source>
        <dbReference type="EMBL" id="MBC9131299.1"/>
    </source>
</evidence>
<keyword evidence="3" id="KW-0804">Transcription</keyword>
<name>A0ABR7QYK7_9GAMM</name>
<evidence type="ECO:0000256" key="3">
    <source>
        <dbReference type="ARBA" id="ARBA00023163"/>
    </source>
</evidence>
<dbReference type="PANTHER" id="PTHR30514:SF1">
    <property type="entry name" value="HTH-TYPE TRANSCRIPTIONAL REGULATOR HEXR-RELATED"/>
    <property type="match status" value="1"/>
</dbReference>
<dbReference type="RefSeq" id="WP_187755729.1">
    <property type="nucleotide sequence ID" value="NZ_JABURY010000016.1"/>
</dbReference>